<feature type="region of interest" description="Disordered" evidence="7">
    <location>
        <begin position="81"/>
        <end position="126"/>
    </location>
</feature>
<keyword evidence="3" id="KW-0690">Ribosome biogenesis</keyword>
<feature type="region of interest" description="Disordered" evidence="7">
    <location>
        <begin position="729"/>
        <end position="819"/>
    </location>
</feature>
<evidence type="ECO:0000256" key="7">
    <source>
        <dbReference type="SAM" id="MobiDB-lite"/>
    </source>
</evidence>
<comment type="similarity">
    <text evidence="2">Belongs to the NOP14 family.</text>
</comment>
<dbReference type="Pfam" id="PF04147">
    <property type="entry name" value="Nop14"/>
    <property type="match status" value="2"/>
</dbReference>
<feature type="region of interest" description="Disordered" evidence="7">
    <location>
        <begin position="254"/>
        <end position="381"/>
    </location>
</feature>
<feature type="compositionally biased region" description="Acidic residues" evidence="7">
    <location>
        <begin position="358"/>
        <end position="379"/>
    </location>
</feature>
<comment type="caution">
    <text evidence="8">The sequence shown here is derived from an EMBL/GenBank/DDBJ whole genome shotgun (WGS) entry which is preliminary data.</text>
</comment>
<comment type="subcellular location">
    <subcellularLocation>
        <location evidence="1">Nucleus</location>
        <location evidence="1">Nucleolus</location>
    </subcellularLocation>
</comment>
<feature type="region of interest" description="Disordered" evidence="7">
    <location>
        <begin position="409"/>
        <end position="436"/>
    </location>
</feature>
<feature type="region of interest" description="Disordered" evidence="7">
    <location>
        <begin position="164"/>
        <end position="212"/>
    </location>
</feature>
<feature type="compositionally biased region" description="Basic and acidic residues" evidence="7">
    <location>
        <begin position="742"/>
        <end position="803"/>
    </location>
</feature>
<evidence type="ECO:0000256" key="2">
    <source>
        <dbReference type="ARBA" id="ARBA00007466"/>
    </source>
</evidence>
<organism evidence="8 9">
    <name type="scientific">Elasticomyces elasticus</name>
    <dbReference type="NCBI Taxonomy" id="574655"/>
    <lineage>
        <taxon>Eukaryota</taxon>
        <taxon>Fungi</taxon>
        <taxon>Dikarya</taxon>
        <taxon>Ascomycota</taxon>
        <taxon>Pezizomycotina</taxon>
        <taxon>Dothideomycetes</taxon>
        <taxon>Dothideomycetidae</taxon>
        <taxon>Mycosphaerellales</taxon>
        <taxon>Teratosphaeriaceae</taxon>
        <taxon>Elasticomyces</taxon>
    </lineage>
</organism>
<dbReference type="AlphaFoldDB" id="A0AAN7WDY6"/>
<feature type="compositionally biased region" description="Acidic residues" evidence="7">
    <location>
        <begin position="411"/>
        <end position="436"/>
    </location>
</feature>
<evidence type="ECO:0000256" key="5">
    <source>
        <dbReference type="ARBA" id="ARBA00023242"/>
    </source>
</evidence>
<dbReference type="InterPro" id="IPR007276">
    <property type="entry name" value="Nop14"/>
</dbReference>
<dbReference type="GO" id="GO:0030692">
    <property type="term" value="C:Noc4p-Nop14p complex"/>
    <property type="evidence" value="ECO:0007669"/>
    <property type="project" value="TreeGrafter"/>
</dbReference>
<feature type="compositionally biased region" description="Acidic residues" evidence="7">
    <location>
        <begin position="164"/>
        <end position="183"/>
    </location>
</feature>
<name>A0AAN7WDY6_9PEZI</name>
<keyword evidence="5" id="KW-0539">Nucleus</keyword>
<feature type="compositionally biased region" description="Pro residues" evidence="7">
    <location>
        <begin position="257"/>
        <end position="266"/>
    </location>
</feature>
<dbReference type="PANTHER" id="PTHR23183:SF0">
    <property type="entry name" value="NUCLEOLAR PROTEIN 14"/>
    <property type="match status" value="1"/>
</dbReference>
<feature type="compositionally biased region" description="Basic and acidic residues" evidence="7">
    <location>
        <begin position="223"/>
        <end position="239"/>
    </location>
</feature>
<evidence type="ECO:0000256" key="3">
    <source>
        <dbReference type="ARBA" id="ARBA00022517"/>
    </source>
</evidence>
<protein>
    <submittedName>
        <fullName evidence="8">Nucleolar complex protein 14</fullName>
    </submittedName>
</protein>
<dbReference type="Proteomes" id="UP001310594">
    <property type="component" value="Unassembled WGS sequence"/>
</dbReference>
<dbReference type="PANTHER" id="PTHR23183">
    <property type="entry name" value="NOP14"/>
    <property type="match status" value="1"/>
</dbReference>
<comment type="function">
    <text evidence="6">Involved in nucleolar processing of pre-18S ribosomal RNA. Has a role in the nuclear export of 40S pre-ribosomal subunit to the cytoplasm.</text>
</comment>
<dbReference type="GO" id="GO:0032040">
    <property type="term" value="C:small-subunit processome"/>
    <property type="evidence" value="ECO:0007669"/>
    <property type="project" value="InterPro"/>
</dbReference>
<feature type="compositionally biased region" description="Basic and acidic residues" evidence="7">
    <location>
        <begin position="203"/>
        <end position="212"/>
    </location>
</feature>
<proteinExistence type="inferred from homology"/>
<feature type="region of interest" description="Disordered" evidence="7">
    <location>
        <begin position="220"/>
        <end position="239"/>
    </location>
</feature>
<evidence type="ECO:0000256" key="6">
    <source>
        <dbReference type="ARBA" id="ARBA00024695"/>
    </source>
</evidence>
<dbReference type="GO" id="GO:0030490">
    <property type="term" value="P:maturation of SSU-rRNA"/>
    <property type="evidence" value="ECO:0007669"/>
    <property type="project" value="TreeGrafter"/>
</dbReference>
<reference evidence="8" key="1">
    <citation type="submission" date="2023-08" db="EMBL/GenBank/DDBJ databases">
        <title>Black Yeasts Isolated from many extreme environments.</title>
        <authorList>
            <person name="Coleine C."/>
            <person name="Stajich J.E."/>
            <person name="Selbmann L."/>
        </authorList>
    </citation>
    <scope>NUCLEOTIDE SEQUENCE</scope>
    <source>
        <strain evidence="8">CCFEE 5810</strain>
    </source>
</reference>
<evidence type="ECO:0000256" key="4">
    <source>
        <dbReference type="ARBA" id="ARBA00022552"/>
    </source>
</evidence>
<accession>A0AAN7WDY6</accession>
<dbReference type="EMBL" id="JAVRQU010000012">
    <property type="protein sequence ID" value="KAK5696722.1"/>
    <property type="molecule type" value="Genomic_DNA"/>
</dbReference>
<evidence type="ECO:0000313" key="9">
    <source>
        <dbReference type="Proteomes" id="UP001310594"/>
    </source>
</evidence>
<gene>
    <name evidence="8" type="primary">NOP14</name>
    <name evidence="8" type="ORF">LTR97_008026</name>
</gene>
<feature type="compositionally biased region" description="Basic and acidic residues" evidence="7">
    <location>
        <begin position="276"/>
        <end position="343"/>
    </location>
</feature>
<feature type="region of interest" description="Disordered" evidence="7">
    <location>
        <begin position="1"/>
        <end position="42"/>
    </location>
</feature>
<evidence type="ECO:0000256" key="1">
    <source>
        <dbReference type="ARBA" id="ARBA00004604"/>
    </source>
</evidence>
<evidence type="ECO:0000313" key="8">
    <source>
        <dbReference type="EMBL" id="KAK5696722.1"/>
    </source>
</evidence>
<feature type="compositionally biased region" description="Acidic residues" evidence="7">
    <location>
        <begin position="193"/>
        <end position="202"/>
    </location>
</feature>
<keyword evidence="4" id="KW-0698">rRNA processing</keyword>
<sequence>MPPSQLRALKSQLREKGITAPSKSKKDKKNGPSTSGKDRATALAKIRTEMNPYEYRHISSRPAKFPSTSVKGSYKDVLLRRPGVSKSAGEEVRRKQLLPEMRGRLKSGGLVDRRIGEGDGGMDEESRAVARFAREKSRNVFDLEGSEDEGGDGLLTHGGRAIADLEEDDMRISGDEEGSEDDGFLVRKRQREDEEDEVVDEQPDVKKSKKEVMTELIAKSKLHKYERQKTKEDDDDLRDKLDAGMADLLPLLRAQAAPPPPPPKPVEVPGDVSKINPERQKLLDGMDRGAADREYEKRLRELARDTRAAPSDRTKTAEEKAKDAAEKVKELAIRREKRMRGEAVSDDEEVEQAKDERDDSEEEAVVDEYGNEELGDDAAEFGLGSNVVEKVQHVDEDDFDFDADLVASASEADEESASSDDALDDAVPENDAEEEEDEFVSGIFGRGANAVPIADPNTKTATLPPTHACPRTHTEFLALIKDSPAEGLPTLIQRLRAQYQPSLAAENKGKMEDFSRVLVEHLVWMAEHGQEMKVMEQVIRHLHSLSRTYAIPIAEAFRSQLGSWLERSSSEGDGMGVSKGDLIVLVAIGEIYPTSDHFHQVVTPAFTLVGRWLGLNAGVKGMGGERSRVGAFMVGLCVKWVGESKRFVPEAVRFTLAALGNGGGAVVGEHLENLKGMAELWKGKSAFIEVFEPFIPSLRKLAKPAKSTLQHLTTLLDASRQARKPLMLHHHRPQPLRTSNPKFEEGFNPDRHYDPDKERSEAAKLKKEFKREKKGAVRELRKDASFVAREQLRSKRVEDEEHKKRERRLIAEIQSESRG</sequence>